<proteinExistence type="predicted"/>
<keyword evidence="1" id="KW-0472">Membrane</keyword>
<organism evidence="2 3">
    <name type="scientific">Candidatus Wolfebacteria bacterium GW2011_GWE2_44_13</name>
    <dbReference type="NCBI Taxonomy" id="1619017"/>
    <lineage>
        <taxon>Bacteria</taxon>
        <taxon>Candidatus Wolfeibacteriota</taxon>
    </lineage>
</organism>
<feature type="transmembrane region" description="Helical" evidence="1">
    <location>
        <begin position="165"/>
        <end position="185"/>
    </location>
</feature>
<gene>
    <name evidence="2" type="ORF">UW32_C0003G0108</name>
</gene>
<dbReference type="InterPro" id="IPR007404">
    <property type="entry name" value="YdjM-like"/>
</dbReference>
<dbReference type="EMBL" id="LCHW01000003">
    <property type="protein sequence ID" value="KKT43005.1"/>
    <property type="molecule type" value="Genomic_DNA"/>
</dbReference>
<dbReference type="Pfam" id="PF04307">
    <property type="entry name" value="YdjM"/>
    <property type="match status" value="1"/>
</dbReference>
<evidence type="ECO:0000313" key="2">
    <source>
        <dbReference type="EMBL" id="KKT43005.1"/>
    </source>
</evidence>
<comment type="caution">
    <text evidence="2">The sequence shown here is derived from an EMBL/GenBank/DDBJ whole genome shotgun (WGS) entry which is preliminary data.</text>
</comment>
<keyword evidence="1" id="KW-1133">Transmembrane helix</keyword>
<protein>
    <recommendedName>
        <fullName evidence="4">Membrane-bound metal-dependent hydrolase</fullName>
    </recommendedName>
</protein>
<keyword evidence="1" id="KW-0812">Transmembrane</keyword>
<feature type="transmembrane region" description="Helical" evidence="1">
    <location>
        <begin position="68"/>
        <end position="88"/>
    </location>
</feature>
<evidence type="ECO:0000256" key="1">
    <source>
        <dbReference type="SAM" id="Phobius"/>
    </source>
</evidence>
<evidence type="ECO:0008006" key="4">
    <source>
        <dbReference type="Google" id="ProtNLM"/>
    </source>
</evidence>
<evidence type="ECO:0000313" key="3">
    <source>
        <dbReference type="Proteomes" id="UP000034051"/>
    </source>
</evidence>
<dbReference type="AlphaFoldDB" id="A0A0G1H859"/>
<accession>A0A0G1H859</accession>
<dbReference type="Proteomes" id="UP000034051">
    <property type="component" value="Unassembled WGS sequence"/>
</dbReference>
<sequence>MLADIGLGIFVALIASNLFGIEVSAQLVGISVLFALLPDADFLVHAIAHRKVGGKYAHVHRDLFHYPLLYLGIGGVFAALFGAVWFFVFMAASLAHFIHDSMGIGWGIKWMYPFSKKISKLFSTKEGDLSMNASATWSEEELEKVAEEKGNEHWIRDVYFRWHPVGVIENVVFIVAIVTLLYVIYG</sequence>
<reference evidence="2 3" key="1">
    <citation type="journal article" date="2015" name="Nature">
        <title>rRNA introns, odd ribosomes, and small enigmatic genomes across a large radiation of phyla.</title>
        <authorList>
            <person name="Brown C.T."/>
            <person name="Hug L.A."/>
            <person name="Thomas B.C."/>
            <person name="Sharon I."/>
            <person name="Castelle C.J."/>
            <person name="Singh A."/>
            <person name="Wilkins M.J."/>
            <person name="Williams K.H."/>
            <person name="Banfield J.F."/>
        </authorList>
    </citation>
    <scope>NUCLEOTIDE SEQUENCE [LARGE SCALE GENOMIC DNA]</scope>
</reference>
<name>A0A0G1H859_9BACT</name>